<comment type="caution">
    <text evidence="2">The sequence shown here is derived from an EMBL/GenBank/DDBJ whole genome shotgun (WGS) entry which is preliminary data.</text>
</comment>
<feature type="compositionally biased region" description="Basic and acidic residues" evidence="1">
    <location>
        <begin position="377"/>
        <end position="388"/>
    </location>
</feature>
<reference evidence="2" key="1">
    <citation type="submission" date="2021-02" db="EMBL/GenBank/DDBJ databases">
        <title>Genome-Resolved Metagenomics of a Microbial Community Performing Photosynthetic Biological Nutrient Removal.</title>
        <authorList>
            <person name="Mcdaniel E.A."/>
        </authorList>
    </citation>
    <scope>NUCLEOTIDE SEQUENCE</scope>
    <source>
        <strain evidence="2">UWPOB_OBS1</strain>
    </source>
</reference>
<feature type="region of interest" description="Disordered" evidence="1">
    <location>
        <begin position="233"/>
        <end position="264"/>
    </location>
</feature>
<gene>
    <name evidence="2" type="ORF">J0M35_18670</name>
</gene>
<accession>A0A8J7PNW4</accession>
<evidence type="ECO:0000313" key="3">
    <source>
        <dbReference type="Proteomes" id="UP000664277"/>
    </source>
</evidence>
<feature type="compositionally biased region" description="Polar residues" evidence="1">
    <location>
        <begin position="248"/>
        <end position="258"/>
    </location>
</feature>
<dbReference type="Proteomes" id="UP000664277">
    <property type="component" value="Unassembled WGS sequence"/>
</dbReference>
<name>A0A8J7PNW4_9BACT</name>
<dbReference type="EMBL" id="JAFLCK010000038">
    <property type="protein sequence ID" value="MBN8662400.1"/>
    <property type="molecule type" value="Genomic_DNA"/>
</dbReference>
<protein>
    <recommendedName>
        <fullName evidence="4">Integral membrane protein</fullName>
    </recommendedName>
</protein>
<organism evidence="2 3">
    <name type="scientific">Candidatus Obscuribacter phosphatis</name>
    <dbReference type="NCBI Taxonomy" id="1906157"/>
    <lineage>
        <taxon>Bacteria</taxon>
        <taxon>Bacillati</taxon>
        <taxon>Candidatus Melainabacteria</taxon>
        <taxon>Candidatus Obscuribacterales</taxon>
        <taxon>Candidatus Obscuribacteraceae</taxon>
        <taxon>Candidatus Obscuribacter</taxon>
    </lineage>
</organism>
<proteinExistence type="predicted"/>
<sequence length="407" mass="44021">MISLEHNELVISFPEVHEFARVGLNFQRTLRIPDNDQVYPLPPGLGSFPLVHVDDYKSSVPSNWIEHGGVVLPMYQSEAMWICFNPRPAPGRASSYPFAIKISTGKIDAITGEELKKGLHRNKQDYVVVPGQPWLDGYCVKKGIIRQFVAMPLGQGYSAEEQITKKAEFGGIQIVVYPLKAEVYDRLYPEIAIDELRARLRSTPDDSPLAWGASGGAMGSGFGSAPIYPMSAGSGFPPPKGGPAGSATFGSPSSTDSWGASPAAAPLPEQASAWQVAKAIAAPDMGIAPGGRMKQDIYKDTFSLDDWDTENCSRCFIHLANSLAWKSITGAVPPHAPPSAGLYASYGLPWYDYYDGDLDALSGSGKLANLKSVQELSQKKGEPIDNKPLKNLPVVNQPQKPVREGDF</sequence>
<evidence type="ECO:0008006" key="4">
    <source>
        <dbReference type="Google" id="ProtNLM"/>
    </source>
</evidence>
<feature type="region of interest" description="Disordered" evidence="1">
    <location>
        <begin position="377"/>
        <end position="407"/>
    </location>
</feature>
<evidence type="ECO:0000313" key="2">
    <source>
        <dbReference type="EMBL" id="MBN8662400.1"/>
    </source>
</evidence>
<evidence type="ECO:0000256" key="1">
    <source>
        <dbReference type="SAM" id="MobiDB-lite"/>
    </source>
</evidence>
<dbReference type="AlphaFoldDB" id="A0A8J7PNW4"/>